<keyword evidence="4" id="KW-1185">Reference proteome</keyword>
<name>A0A3F3PKY9_9EURO</name>
<keyword evidence="2" id="KW-0732">Signal</keyword>
<dbReference type="AlphaFoldDB" id="A0A3F3PKY9"/>
<gene>
    <name evidence="3" type="ORF">BDQ94DRAFT_112946</name>
</gene>
<dbReference type="EMBL" id="KZ852089">
    <property type="protein sequence ID" value="RDH27518.1"/>
    <property type="molecule type" value="Genomic_DNA"/>
</dbReference>
<accession>A0A3F3PKY9</accession>
<feature type="signal peptide" evidence="2">
    <location>
        <begin position="1"/>
        <end position="15"/>
    </location>
</feature>
<proteinExistence type="predicted"/>
<reference evidence="3 4" key="1">
    <citation type="submission" date="2018-07" db="EMBL/GenBank/DDBJ databases">
        <title>The genomes of Aspergillus section Nigri reveals drivers in fungal speciation.</title>
        <authorList>
            <consortium name="DOE Joint Genome Institute"/>
            <person name="Vesth T.C."/>
            <person name="Nybo J."/>
            <person name="Theobald S."/>
            <person name="Brandl J."/>
            <person name="Frisvad J.C."/>
            <person name="Nielsen K.F."/>
            <person name="Lyhne E.K."/>
            <person name="Kogle M.E."/>
            <person name="Kuo A."/>
            <person name="Riley R."/>
            <person name="Clum A."/>
            <person name="Nolan M."/>
            <person name="Lipzen A."/>
            <person name="Salamov A."/>
            <person name="Henrissat B."/>
            <person name="Wiebenga A."/>
            <person name="De vries R.P."/>
            <person name="Grigoriev I.V."/>
            <person name="Mortensen U.H."/>
            <person name="Andersen M.R."/>
            <person name="Baker S.E."/>
        </authorList>
    </citation>
    <scope>NUCLEOTIDE SEQUENCE [LARGE SCALE GENOMIC DNA]</scope>
    <source>
        <strain evidence="3 4">CBS 139.54b</strain>
    </source>
</reference>
<keyword evidence="1" id="KW-0812">Transmembrane</keyword>
<dbReference type="Proteomes" id="UP000253729">
    <property type="component" value="Unassembled WGS sequence"/>
</dbReference>
<evidence type="ECO:0000256" key="1">
    <source>
        <dbReference type="SAM" id="Phobius"/>
    </source>
</evidence>
<dbReference type="GeneID" id="38131958"/>
<feature type="chain" id="PRO_5017760058" description="Secreted peptide" evidence="2">
    <location>
        <begin position="16"/>
        <end position="88"/>
    </location>
</feature>
<feature type="transmembrane region" description="Helical" evidence="1">
    <location>
        <begin position="46"/>
        <end position="70"/>
    </location>
</feature>
<protein>
    <recommendedName>
        <fullName evidence="5">Secreted peptide</fullName>
    </recommendedName>
</protein>
<evidence type="ECO:0000256" key="2">
    <source>
        <dbReference type="SAM" id="SignalP"/>
    </source>
</evidence>
<keyword evidence="1" id="KW-1133">Transmembrane helix</keyword>
<evidence type="ECO:0000313" key="3">
    <source>
        <dbReference type="EMBL" id="RDH27518.1"/>
    </source>
</evidence>
<evidence type="ECO:0008006" key="5">
    <source>
        <dbReference type="Google" id="ProtNLM"/>
    </source>
</evidence>
<sequence length="88" mass="10013">MSVLLVHICVSTVLSAHDSALSMFSSYRFIRSALWLMIQRFYNLEVLILPAISCLPLCTQFFVFASCLFLNIGRRFGGCHCLLYCLLN</sequence>
<dbReference type="RefSeq" id="XP_026620540.1">
    <property type="nucleotide sequence ID" value="XM_026763602.1"/>
</dbReference>
<evidence type="ECO:0000313" key="4">
    <source>
        <dbReference type="Proteomes" id="UP000253729"/>
    </source>
</evidence>
<keyword evidence="1" id="KW-0472">Membrane</keyword>
<organism evidence="3 4">
    <name type="scientific">Aspergillus welwitschiae</name>
    <dbReference type="NCBI Taxonomy" id="1341132"/>
    <lineage>
        <taxon>Eukaryota</taxon>
        <taxon>Fungi</taxon>
        <taxon>Dikarya</taxon>
        <taxon>Ascomycota</taxon>
        <taxon>Pezizomycotina</taxon>
        <taxon>Eurotiomycetes</taxon>
        <taxon>Eurotiomycetidae</taxon>
        <taxon>Eurotiales</taxon>
        <taxon>Aspergillaceae</taxon>
        <taxon>Aspergillus</taxon>
        <taxon>Aspergillus subgen. Circumdati</taxon>
    </lineage>
</organism>